<evidence type="ECO:0000313" key="2">
    <source>
        <dbReference type="EMBL" id="OQO02456.1"/>
    </source>
</evidence>
<dbReference type="Proteomes" id="UP000192596">
    <property type="component" value="Unassembled WGS sequence"/>
</dbReference>
<dbReference type="InParanoid" id="A0A1V8STI9"/>
<dbReference type="STRING" id="1507870.A0A1V8STI9"/>
<dbReference type="PROSITE" id="PS50280">
    <property type="entry name" value="SET"/>
    <property type="match status" value="1"/>
</dbReference>
<accession>A0A1V8STI9</accession>
<dbReference type="Gene3D" id="2.170.270.10">
    <property type="entry name" value="SET domain"/>
    <property type="match status" value="1"/>
</dbReference>
<dbReference type="AlphaFoldDB" id="A0A1V8STI9"/>
<keyword evidence="3" id="KW-1185">Reference proteome</keyword>
<dbReference type="OrthoDB" id="265717at2759"/>
<dbReference type="PANTHER" id="PTHR47332">
    <property type="entry name" value="SET DOMAIN-CONTAINING PROTEIN 5"/>
    <property type="match status" value="1"/>
</dbReference>
<dbReference type="CDD" id="cd20071">
    <property type="entry name" value="SET_SMYD"/>
    <property type="match status" value="1"/>
</dbReference>
<proteinExistence type="predicted"/>
<dbReference type="SMART" id="SM00317">
    <property type="entry name" value="SET"/>
    <property type="match status" value="1"/>
</dbReference>
<dbReference type="EMBL" id="NAJO01000027">
    <property type="protein sequence ID" value="OQO02456.1"/>
    <property type="molecule type" value="Genomic_DNA"/>
</dbReference>
<feature type="domain" description="SET" evidence="1">
    <location>
        <begin position="28"/>
        <end position="186"/>
    </location>
</feature>
<name>A0A1V8STI9_9PEZI</name>
<dbReference type="InterPro" id="IPR046341">
    <property type="entry name" value="SET_dom_sf"/>
</dbReference>
<organism evidence="2 3">
    <name type="scientific">Cryoendolithus antarcticus</name>
    <dbReference type="NCBI Taxonomy" id="1507870"/>
    <lineage>
        <taxon>Eukaryota</taxon>
        <taxon>Fungi</taxon>
        <taxon>Dikarya</taxon>
        <taxon>Ascomycota</taxon>
        <taxon>Pezizomycotina</taxon>
        <taxon>Dothideomycetes</taxon>
        <taxon>Dothideomycetidae</taxon>
        <taxon>Cladosporiales</taxon>
        <taxon>Cladosporiaceae</taxon>
        <taxon>Cryoendolithus</taxon>
    </lineage>
</organism>
<dbReference type="InterPro" id="IPR001214">
    <property type="entry name" value="SET_dom"/>
</dbReference>
<evidence type="ECO:0000259" key="1">
    <source>
        <dbReference type="PROSITE" id="PS50280"/>
    </source>
</evidence>
<dbReference type="PANTHER" id="PTHR47332:SF2">
    <property type="entry name" value="SET-6"/>
    <property type="match status" value="1"/>
</dbReference>
<dbReference type="Pfam" id="PF00856">
    <property type="entry name" value="SET"/>
    <property type="match status" value="1"/>
</dbReference>
<sequence>MPPERPSLIREVSIAQQLTAANYGLHSDFMEARISGDRGLGLFATRDIPPGTFIFAERPLMAMPAEYPSNEILVRDLMRQYSSFSEAQKDRWSTLRTEYDHPNRPSYEESPQGVSEGRQYLWLLTRQYRVNLHGLGPNRKGVFKVASLFNHSCLPNVDLHFGRNDDCSGYTVSAISKGTELTHSYLEEMTYMSQAERQALLDARFKCTCVLCASPSRERTASDIRRFLASRLWHLMNPADSQLALSDADDAELWRGHKEAQAWFPKTYGQYNVAGYYTLVPANLHEAESLTSLGFCLPTGLHYATAAHIQRKRAVKTGVGRARDVERARAWARLSRKLLNRVRKVLPSDVVADWEALLIIDNSIEVDPIMY</sequence>
<protein>
    <recommendedName>
        <fullName evidence="1">SET domain-containing protein</fullName>
    </recommendedName>
</protein>
<evidence type="ECO:0000313" key="3">
    <source>
        <dbReference type="Proteomes" id="UP000192596"/>
    </source>
</evidence>
<dbReference type="InterPro" id="IPR053185">
    <property type="entry name" value="SET_domain_protein"/>
</dbReference>
<dbReference type="SUPFAM" id="SSF82199">
    <property type="entry name" value="SET domain"/>
    <property type="match status" value="1"/>
</dbReference>
<reference evidence="3" key="1">
    <citation type="submission" date="2017-03" db="EMBL/GenBank/DDBJ databases">
        <title>Genomes of endolithic fungi from Antarctica.</title>
        <authorList>
            <person name="Coleine C."/>
            <person name="Masonjones S."/>
            <person name="Stajich J.E."/>
        </authorList>
    </citation>
    <scope>NUCLEOTIDE SEQUENCE [LARGE SCALE GENOMIC DNA]</scope>
    <source>
        <strain evidence="3">CCFEE 5527</strain>
    </source>
</reference>
<comment type="caution">
    <text evidence="2">The sequence shown here is derived from an EMBL/GenBank/DDBJ whole genome shotgun (WGS) entry which is preliminary data.</text>
</comment>
<gene>
    <name evidence="2" type="ORF">B0A48_11983</name>
</gene>